<evidence type="ECO:0000256" key="1">
    <source>
        <dbReference type="ARBA" id="ARBA00009743"/>
    </source>
</evidence>
<evidence type="ECO:0000313" key="8">
    <source>
        <dbReference type="Proteomes" id="UP000256304"/>
    </source>
</evidence>
<dbReference type="GO" id="GO:0004553">
    <property type="term" value="F:hydrolase activity, hydrolyzing O-glycosyl compounds"/>
    <property type="evidence" value="ECO:0007669"/>
    <property type="project" value="InterPro"/>
</dbReference>
<dbReference type="SUPFAM" id="SSF51445">
    <property type="entry name" value="(Trans)glycosidases"/>
    <property type="match status" value="1"/>
</dbReference>
<feature type="signal peptide" evidence="5">
    <location>
        <begin position="1"/>
        <end position="30"/>
    </location>
</feature>
<protein>
    <submittedName>
        <fullName evidence="7">Carbohydrate binding protein with CBM6 domain</fullName>
    </submittedName>
</protein>
<dbReference type="PROSITE" id="PS51175">
    <property type="entry name" value="CBM6"/>
    <property type="match status" value="2"/>
</dbReference>
<evidence type="ECO:0000256" key="4">
    <source>
        <dbReference type="ARBA" id="ARBA00023295"/>
    </source>
</evidence>
<dbReference type="InterPro" id="IPR005084">
    <property type="entry name" value="CBM6"/>
</dbReference>
<dbReference type="GO" id="GO:0030246">
    <property type="term" value="F:carbohydrate binding"/>
    <property type="evidence" value="ECO:0007669"/>
    <property type="project" value="InterPro"/>
</dbReference>
<dbReference type="Gene3D" id="2.60.120.260">
    <property type="entry name" value="Galactose-binding domain-like"/>
    <property type="match status" value="2"/>
</dbReference>
<evidence type="ECO:0000256" key="5">
    <source>
        <dbReference type="SAM" id="SignalP"/>
    </source>
</evidence>
<dbReference type="AlphaFoldDB" id="A0A3D9R2Y3"/>
<dbReference type="InterPro" id="IPR013785">
    <property type="entry name" value="Aldolase_TIM"/>
</dbReference>
<reference evidence="7 8" key="1">
    <citation type="submission" date="2018-08" db="EMBL/GenBank/DDBJ databases">
        <title>Genomic Encyclopedia of Type Strains, Phase III (KMG-III): the genomes of soil and plant-associated and newly described type strains.</title>
        <authorList>
            <person name="Whitman W."/>
        </authorList>
    </citation>
    <scope>NUCLEOTIDE SEQUENCE [LARGE SCALE GENOMIC DNA]</scope>
    <source>
        <strain evidence="7 8">CGMCC 1.10966</strain>
    </source>
</reference>
<dbReference type="Proteomes" id="UP000256304">
    <property type="component" value="Unassembled WGS sequence"/>
</dbReference>
<dbReference type="InterPro" id="IPR041233">
    <property type="entry name" value="Melibiase_C"/>
</dbReference>
<dbReference type="CDD" id="cd04081">
    <property type="entry name" value="CBM35_galactosidase-like"/>
    <property type="match status" value="2"/>
</dbReference>
<dbReference type="InterPro" id="IPR008979">
    <property type="entry name" value="Galactose-bd-like_sf"/>
</dbReference>
<feature type="domain" description="CBM6" evidence="6">
    <location>
        <begin position="48"/>
        <end position="173"/>
    </location>
</feature>
<dbReference type="InterPro" id="IPR002241">
    <property type="entry name" value="Glyco_hydro_27"/>
</dbReference>
<comment type="caution">
    <text evidence="7">The sequence shown here is derived from an EMBL/GenBank/DDBJ whole genome shotgun (WGS) entry which is preliminary data.</text>
</comment>
<feature type="domain" description="CBM6" evidence="6">
    <location>
        <begin position="187"/>
        <end position="312"/>
    </location>
</feature>
<comment type="similarity">
    <text evidence="1">Belongs to the glycosyl hydrolase 27 family.</text>
</comment>
<sequence length="1009" mass="108650">MILIPFSKKLKVVSLIAAIMLLLSSLSATIAGAVGSEVPASASGEVVASIEAEAPANTFTGNAGIRDCNPAIGCSGGKKAGDLWGGSSMQFNNVEVPAAGVYTLKMTYISGDPRPITVTVNGGAAEPLSPPKTANWDTLGTFEFEVLLQQGANTIKFDDNGGWSPDIDKIELLVPSDPSNGGGEIIASIEGEAPANTFTGNAGVRDCNPVIGCSGGKKAGDLWGGSSLQFNNVEVPAAGTYTLNMYYISGDPRPINVTVNGGAAEPLSPPPTANWDTLGTFEFQVLLQQGANTIKFDDNGGWSPDIDKIELIAADSSGGDPDNDGAIGDIGAEVKSNKFGHTVVTEYQKGVTATNGDYTITYNTESGLAAYAWNGKTIATGVYSSIQLDQTLTSKQYAKHQFAMDSVKKIHDAHGKGLEITIDNKQDGLPTLQQIYRIYDDQPYFLVSEQASSNTALSTNDMAPIVIQSKGGVDIGKYADNRVLITPYDNDSWSRYQARTINTFLNTSNYISSEMTAIYDNDSRNGLVIGSVTHDTWKTGVSWSGSNDRLNKLKVYGGFTSPTSTHDTQAHGKITETTLTSPQIFVGFYADYREGLEGYGQANAEVAPLLEFEHGVPSGVPVGWNSWGAYDSHLSYDKVVEVSNFFKENLQNNSFNNKGNVYINLDSYWDNMSAQQLKDIAALIKKNGQKPGIYYSPFVYWGNNMNQPVEGTNGAYTYGDLVLKDENGNPLPTVDGAYAIDPTHPAAKQRIDYYFNLFKAYGFEYIKIDFLSHGSLEGKHYDSTVKTGIQAYNQGMAYIDKALEGKMFISASIAPLFPSQYAHARRISCDVDGTLGKTEYQLNNLTYGWWQNGTIYRYTDPDYMALVKGGSLAAAQTRVNAAAISGTVYLDSDDVSNPTAQTYMKTLLTNPRVNAVALMGEAFAPVEGNTGTAAADQFVLKDKKDYYLAVFNYTQENVVKTIDLARAGIPSGAKVTATDLWTNTSQQITGPFTVSLGAAQSMLYKITVK</sequence>
<dbReference type="EMBL" id="QTTN01000031">
    <property type="protein sequence ID" value="REE69738.1"/>
    <property type="molecule type" value="Genomic_DNA"/>
</dbReference>
<organism evidence="7 8">
    <name type="scientific">Paenibacillus taihuensis</name>
    <dbReference type="NCBI Taxonomy" id="1156355"/>
    <lineage>
        <taxon>Bacteria</taxon>
        <taxon>Bacillati</taxon>
        <taxon>Bacillota</taxon>
        <taxon>Bacilli</taxon>
        <taxon>Bacillales</taxon>
        <taxon>Paenibacillaceae</taxon>
        <taxon>Paenibacillus</taxon>
    </lineage>
</organism>
<evidence type="ECO:0000313" key="7">
    <source>
        <dbReference type="EMBL" id="REE69738.1"/>
    </source>
</evidence>
<dbReference type="InterPro" id="IPR013780">
    <property type="entry name" value="Glyco_hydro_b"/>
</dbReference>
<keyword evidence="4" id="KW-0326">Glycosidase</keyword>
<evidence type="ECO:0000259" key="6">
    <source>
        <dbReference type="PROSITE" id="PS51175"/>
    </source>
</evidence>
<keyword evidence="2 5" id="KW-0732">Signal</keyword>
<name>A0A3D9R2Y3_9BACL</name>
<proteinExistence type="inferred from homology"/>
<dbReference type="Pfam" id="PF17801">
    <property type="entry name" value="Melibiase_C"/>
    <property type="match status" value="1"/>
</dbReference>
<dbReference type="Pfam" id="PF03422">
    <property type="entry name" value="CBM_6"/>
    <property type="match status" value="1"/>
</dbReference>
<keyword evidence="3" id="KW-0378">Hydrolase</keyword>
<dbReference type="SUPFAM" id="SSF49785">
    <property type="entry name" value="Galactose-binding domain-like"/>
    <property type="match status" value="2"/>
</dbReference>
<dbReference type="Gene3D" id="2.60.40.1180">
    <property type="entry name" value="Golgi alpha-mannosidase II"/>
    <property type="match status" value="1"/>
</dbReference>
<dbReference type="GO" id="GO:0005975">
    <property type="term" value="P:carbohydrate metabolic process"/>
    <property type="evidence" value="ECO:0007669"/>
    <property type="project" value="InterPro"/>
</dbReference>
<dbReference type="PANTHER" id="PTHR11452">
    <property type="entry name" value="ALPHA-GALACTOSIDASE/ALPHA-N-ACETYLGALACTOSAMINIDASE"/>
    <property type="match status" value="1"/>
</dbReference>
<dbReference type="SUPFAM" id="SSF51011">
    <property type="entry name" value="Glycosyl hydrolase domain"/>
    <property type="match status" value="1"/>
</dbReference>
<gene>
    <name evidence="7" type="ORF">A8990_13157</name>
</gene>
<evidence type="ECO:0000256" key="2">
    <source>
        <dbReference type="ARBA" id="ARBA00022729"/>
    </source>
</evidence>
<evidence type="ECO:0000256" key="3">
    <source>
        <dbReference type="ARBA" id="ARBA00022801"/>
    </source>
</evidence>
<keyword evidence="8" id="KW-1185">Reference proteome</keyword>
<dbReference type="PANTHER" id="PTHR11452:SF75">
    <property type="entry name" value="ALPHA-GALACTOSIDASE MEL1"/>
    <property type="match status" value="1"/>
</dbReference>
<accession>A0A3D9R2Y3</accession>
<dbReference type="InterPro" id="IPR017853">
    <property type="entry name" value="GH"/>
</dbReference>
<feature type="chain" id="PRO_5039391547" evidence="5">
    <location>
        <begin position="31"/>
        <end position="1009"/>
    </location>
</feature>
<dbReference type="Gene3D" id="3.20.20.70">
    <property type="entry name" value="Aldolase class I"/>
    <property type="match status" value="1"/>
</dbReference>